<gene>
    <name evidence="2" type="ORF">OLC1_LOCUS24774</name>
</gene>
<feature type="signal peptide" evidence="1">
    <location>
        <begin position="1"/>
        <end position="27"/>
    </location>
</feature>
<feature type="chain" id="PRO_5043684759" evidence="1">
    <location>
        <begin position="28"/>
        <end position="143"/>
    </location>
</feature>
<dbReference type="EMBL" id="OX459126">
    <property type="protein sequence ID" value="CAI9119021.1"/>
    <property type="molecule type" value="Genomic_DNA"/>
</dbReference>
<keyword evidence="3" id="KW-1185">Reference proteome</keyword>
<sequence length="143" mass="15436">MLRFPLHLVLVLVVGLIFVFVDDIVGATPGSRPVVLRNCCEKCLASDLCIQYFYPGAAAQDNIMAARWAGQCRKKISESCHCTNQNCGSSSSALQQRCEAICSAGESLCLKTCGHGKVPKSKCPDVCSANVPLCYVDCANFPW</sequence>
<organism evidence="2 3">
    <name type="scientific">Oldenlandia corymbosa var. corymbosa</name>
    <dbReference type="NCBI Taxonomy" id="529605"/>
    <lineage>
        <taxon>Eukaryota</taxon>
        <taxon>Viridiplantae</taxon>
        <taxon>Streptophyta</taxon>
        <taxon>Embryophyta</taxon>
        <taxon>Tracheophyta</taxon>
        <taxon>Spermatophyta</taxon>
        <taxon>Magnoliopsida</taxon>
        <taxon>eudicotyledons</taxon>
        <taxon>Gunneridae</taxon>
        <taxon>Pentapetalae</taxon>
        <taxon>asterids</taxon>
        <taxon>lamiids</taxon>
        <taxon>Gentianales</taxon>
        <taxon>Rubiaceae</taxon>
        <taxon>Rubioideae</taxon>
        <taxon>Spermacoceae</taxon>
        <taxon>Hedyotis-Oldenlandia complex</taxon>
        <taxon>Oldenlandia</taxon>
    </lineage>
</organism>
<keyword evidence="1" id="KW-0732">Signal</keyword>
<protein>
    <submittedName>
        <fullName evidence="2">OLC1v1020670C1</fullName>
    </submittedName>
</protein>
<name>A0AAV1EH48_OLDCO</name>
<accession>A0AAV1EH48</accession>
<evidence type="ECO:0000313" key="2">
    <source>
        <dbReference type="EMBL" id="CAI9119021.1"/>
    </source>
</evidence>
<dbReference type="AlphaFoldDB" id="A0AAV1EH48"/>
<evidence type="ECO:0000313" key="3">
    <source>
        <dbReference type="Proteomes" id="UP001161247"/>
    </source>
</evidence>
<dbReference type="Proteomes" id="UP001161247">
    <property type="component" value="Chromosome 9"/>
</dbReference>
<reference evidence="2" key="1">
    <citation type="submission" date="2023-03" db="EMBL/GenBank/DDBJ databases">
        <authorList>
            <person name="Julca I."/>
        </authorList>
    </citation>
    <scope>NUCLEOTIDE SEQUENCE</scope>
</reference>
<proteinExistence type="predicted"/>
<evidence type="ECO:0000256" key="1">
    <source>
        <dbReference type="SAM" id="SignalP"/>
    </source>
</evidence>